<evidence type="ECO:0000256" key="1">
    <source>
        <dbReference type="SAM" id="MobiDB-lite"/>
    </source>
</evidence>
<dbReference type="Pfam" id="PF20174">
    <property type="entry name" value="DUF6540"/>
    <property type="match status" value="1"/>
</dbReference>
<dbReference type="Proteomes" id="UP001583177">
    <property type="component" value="Unassembled WGS sequence"/>
</dbReference>
<reference evidence="2 3" key="1">
    <citation type="journal article" date="2024" name="IMA Fungus">
        <title>IMA Genome - F19 : A genome assembly and annotation guide to empower mycologists, including annotated draft genome sequences of Ceratocystis pirilliformis, Diaporthe australafricana, Fusarium ophioides, Paecilomyces lecythidis, and Sporothrix stenoceras.</title>
        <authorList>
            <person name="Aylward J."/>
            <person name="Wilson A.M."/>
            <person name="Visagie C.M."/>
            <person name="Spraker J."/>
            <person name="Barnes I."/>
            <person name="Buitendag C."/>
            <person name="Ceriani C."/>
            <person name="Del Mar Angel L."/>
            <person name="du Plessis D."/>
            <person name="Fuchs T."/>
            <person name="Gasser K."/>
            <person name="Kramer D."/>
            <person name="Li W."/>
            <person name="Munsamy K."/>
            <person name="Piso A."/>
            <person name="Price J.L."/>
            <person name="Sonnekus B."/>
            <person name="Thomas C."/>
            <person name="van der Nest A."/>
            <person name="van Dijk A."/>
            <person name="van Heerden A."/>
            <person name="van Vuuren N."/>
            <person name="Yilmaz N."/>
            <person name="Duong T.A."/>
            <person name="van der Merwe N.A."/>
            <person name="Wingfield M.J."/>
            <person name="Wingfield B.D."/>
        </authorList>
    </citation>
    <scope>NUCLEOTIDE SEQUENCE [LARGE SCALE GENOMIC DNA]</scope>
    <source>
        <strain evidence="2 3">CMW 18300</strain>
    </source>
</reference>
<gene>
    <name evidence="2" type="ORF">Daus18300_010159</name>
</gene>
<keyword evidence="3" id="KW-1185">Reference proteome</keyword>
<organism evidence="2 3">
    <name type="scientific">Diaporthe australafricana</name>
    <dbReference type="NCBI Taxonomy" id="127596"/>
    <lineage>
        <taxon>Eukaryota</taxon>
        <taxon>Fungi</taxon>
        <taxon>Dikarya</taxon>
        <taxon>Ascomycota</taxon>
        <taxon>Pezizomycotina</taxon>
        <taxon>Sordariomycetes</taxon>
        <taxon>Sordariomycetidae</taxon>
        <taxon>Diaporthales</taxon>
        <taxon>Diaporthaceae</taxon>
        <taxon>Diaporthe</taxon>
    </lineage>
</organism>
<sequence>MEGEPASRRSSRAGSERSIDSQDASVSFKRVGLSKEFAITKDDVRTHNSDGTKTAWKEVETPPDDITSAASPSKQLYLVRHNQAEGEPLHWSLETADVEGGDLDGNVYQVSGDAEFMDYRPYQDVPTLSCLDIRDYFVLVPNLTPQMEDIVRHVAVAEPPPQAKSRKDVTENCQHWSIRVMRKLVERGMMDSQKVIDCHKLVEPVRK</sequence>
<comment type="caution">
    <text evidence="2">The sequence shown here is derived from an EMBL/GenBank/DDBJ whole genome shotgun (WGS) entry which is preliminary data.</text>
</comment>
<dbReference type="InterPro" id="IPR046670">
    <property type="entry name" value="DUF6540"/>
</dbReference>
<name>A0ABR3WBC6_9PEZI</name>
<protein>
    <submittedName>
        <fullName evidence="2">Uncharacterized protein</fullName>
    </submittedName>
</protein>
<proteinExistence type="predicted"/>
<evidence type="ECO:0000313" key="3">
    <source>
        <dbReference type="Proteomes" id="UP001583177"/>
    </source>
</evidence>
<evidence type="ECO:0000313" key="2">
    <source>
        <dbReference type="EMBL" id="KAL1858047.1"/>
    </source>
</evidence>
<feature type="region of interest" description="Disordered" evidence="1">
    <location>
        <begin position="1"/>
        <end position="27"/>
    </location>
</feature>
<dbReference type="EMBL" id="JAWRVE010000109">
    <property type="protein sequence ID" value="KAL1858047.1"/>
    <property type="molecule type" value="Genomic_DNA"/>
</dbReference>
<accession>A0ABR3WBC6</accession>